<evidence type="ECO:0000313" key="2">
    <source>
        <dbReference type="EMBL" id="KLN54733.1"/>
    </source>
</evidence>
<dbReference type="EMBL" id="JZWI01000021">
    <property type="protein sequence ID" value="KLN54733.1"/>
    <property type="molecule type" value="Genomic_DNA"/>
</dbReference>
<comment type="caution">
    <text evidence="2">The sequence shown here is derived from an EMBL/GenBank/DDBJ whole genome shotgun (WGS) entry which is preliminary data.</text>
</comment>
<reference evidence="2 3" key="1">
    <citation type="submission" date="2015-03" db="EMBL/GenBank/DDBJ databases">
        <title>Genome sequence of Variovorax paradoxus TBEA6.</title>
        <authorList>
            <person name="Poehlein A."/>
            <person name="Schuldes J."/>
            <person name="Wuebbeler J.H."/>
            <person name="Hiessl S."/>
            <person name="Steinbuechel A."/>
            <person name="Daniel R."/>
        </authorList>
    </citation>
    <scope>NUCLEOTIDE SEQUENCE [LARGE SCALE GENOMIC DNA]</scope>
    <source>
        <strain evidence="2 3">TBEA6</strain>
    </source>
</reference>
<protein>
    <recommendedName>
        <fullName evidence="1">DNA circulation N-terminal domain-containing protein</fullName>
    </recommendedName>
</protein>
<keyword evidence="3" id="KW-1185">Reference proteome</keyword>
<organism evidence="2 3">
    <name type="scientific">Variovorax paradoxus</name>
    <dbReference type="NCBI Taxonomy" id="34073"/>
    <lineage>
        <taxon>Bacteria</taxon>
        <taxon>Pseudomonadati</taxon>
        <taxon>Pseudomonadota</taxon>
        <taxon>Betaproteobacteria</taxon>
        <taxon>Burkholderiales</taxon>
        <taxon>Comamonadaceae</taxon>
        <taxon>Variovorax</taxon>
    </lineage>
</organism>
<feature type="domain" description="DNA circulation N-terminal" evidence="1">
    <location>
        <begin position="7"/>
        <end position="91"/>
    </location>
</feature>
<dbReference type="PATRIC" id="fig|34073.19.peg.4133"/>
<dbReference type="RefSeq" id="WP_196305720.1">
    <property type="nucleotide sequence ID" value="NZ_JZWI01000021.1"/>
</dbReference>
<accession>A0A0H2LWW3</accession>
<proteinExistence type="predicted"/>
<evidence type="ECO:0000259" key="1">
    <source>
        <dbReference type="Pfam" id="PF07157"/>
    </source>
</evidence>
<dbReference type="InterPro" id="IPR009826">
    <property type="entry name" value="DNA_circ_N"/>
</dbReference>
<dbReference type="Proteomes" id="UP000035170">
    <property type="component" value="Unassembled WGS sequence"/>
</dbReference>
<evidence type="ECO:0000313" key="3">
    <source>
        <dbReference type="Proteomes" id="UP000035170"/>
    </source>
</evidence>
<name>A0A0H2LWW3_VARPD</name>
<gene>
    <name evidence="2" type="ORF">VPARA_40370</name>
</gene>
<dbReference type="AlphaFoldDB" id="A0A0H2LWW3"/>
<sequence>MSWIDQLLPASFRGVPFQVDDISHWAGDTVVVREYPFQDLPTVFRMGEAAEEIKFSAYVIGDDYTAQREALREVLTGEGVLVHPTAGSIRVYVAGRFAIKENPTYEGGVARFELTFIRAETRRYPTGVVDTEGEAVDAADTAADAAEDQFATEFDLDGLPGWVADSASASMRSTLDAVWGRVGELAGSLGSLGALGTPAALGSLGSLASMEPLGSLRSLAASGGLGSLGDLSMLADFGNGLIGSYQAMSRGF</sequence>
<dbReference type="Pfam" id="PF07157">
    <property type="entry name" value="DNA_circ_N"/>
    <property type="match status" value="1"/>
</dbReference>